<evidence type="ECO:0000313" key="9">
    <source>
        <dbReference type="Proteomes" id="UP000053411"/>
    </source>
</evidence>
<dbReference type="InterPro" id="IPR050360">
    <property type="entry name" value="MFS_Sugar_Transporters"/>
</dbReference>
<dbReference type="GeneID" id="27709855"/>
<proteinExistence type="inferred from homology"/>
<comment type="similarity">
    <text evidence="2">Belongs to the major facilitator superfamily. Sugar transporter (TC 2.A.1.1) family.</text>
</comment>
<keyword evidence="3 6" id="KW-0812">Transmembrane</keyword>
<feature type="transmembrane region" description="Helical" evidence="6">
    <location>
        <begin position="274"/>
        <end position="291"/>
    </location>
</feature>
<sequence>MAGESTKVTKSPMNWHNLGLCFAISWGLVVFGYPSAIIGTTLGEPSFLIYMGLLDPTTGKLVGNANGLIGAMSGVFQAGAALGVFLVCFSMDRWGRKAGVYCCCAFSMLGGILLTASQGVAMFIVARFFAGVGSWGFLAVAPVYASELAPPNLRGFFVGLTGVNAAFGYALASYMGLAFYYDHNQEAQWRAPLGLALIWPASYIFLQSPRWLLLNHRLDEARKIVFRLHFNKSDPEHEYAQEEFFQMRKQMEMDKTLPSAWLDLFRLPSYRKRTLLGMLFAFSGQSTGVLVLNNYGPTIYGLLGYGTRDQLALQCGWITVNIVGALFCSSVMDYFGRRKLVLIGLAGCVIFLCIQSAMIAEFANSGTNKAGLRMGVACSYIFLAFYSLFDTAGFVFYAELFPNHMRAKGLSVIVCTIALTDLVYLQVSATAFANIGWKFYLVFICAATVGATGLYFLLPETSGIPLEEMAKIFGVTDQVAVYLKDVHVDQNTHEVVVTGEHGISTVGGVADTKAGGDVEKEARPETEHFDM</sequence>
<keyword evidence="9" id="KW-1185">Reference proteome</keyword>
<dbReference type="FunFam" id="1.20.1250.20:FF:001515">
    <property type="entry name" value="Uncharacterized protein"/>
    <property type="match status" value="1"/>
</dbReference>
<feature type="transmembrane region" description="Helical" evidence="6">
    <location>
        <begin position="380"/>
        <end position="398"/>
    </location>
</feature>
<evidence type="ECO:0000256" key="2">
    <source>
        <dbReference type="ARBA" id="ARBA00010992"/>
    </source>
</evidence>
<evidence type="ECO:0000256" key="5">
    <source>
        <dbReference type="ARBA" id="ARBA00023136"/>
    </source>
</evidence>
<dbReference type="PANTHER" id="PTHR48022">
    <property type="entry name" value="PLASTIDIC GLUCOSE TRANSPORTER 4"/>
    <property type="match status" value="1"/>
</dbReference>
<dbReference type="PROSITE" id="PS50850">
    <property type="entry name" value="MFS"/>
    <property type="match status" value="1"/>
</dbReference>
<keyword evidence="5 6" id="KW-0472">Membrane</keyword>
<feature type="transmembrane region" description="Helical" evidence="6">
    <location>
        <begin position="156"/>
        <end position="181"/>
    </location>
</feature>
<feature type="transmembrane region" description="Helical" evidence="6">
    <location>
        <begin position="98"/>
        <end position="116"/>
    </location>
</feature>
<accession>A0A0D2KUP2</accession>
<feature type="transmembrane region" description="Helical" evidence="6">
    <location>
        <begin position="439"/>
        <end position="458"/>
    </location>
</feature>
<name>A0A0D2KUP2_9EURO</name>
<dbReference type="InterPro" id="IPR005828">
    <property type="entry name" value="MFS_sugar_transport-like"/>
</dbReference>
<evidence type="ECO:0000256" key="3">
    <source>
        <dbReference type="ARBA" id="ARBA00022692"/>
    </source>
</evidence>
<dbReference type="EMBL" id="KN848067">
    <property type="protein sequence ID" value="KIY00424.1"/>
    <property type="molecule type" value="Genomic_DNA"/>
</dbReference>
<feature type="transmembrane region" description="Helical" evidence="6">
    <location>
        <begin position="187"/>
        <end position="206"/>
    </location>
</feature>
<protein>
    <recommendedName>
        <fullName evidence="7">Major facilitator superfamily (MFS) profile domain-containing protein</fullName>
    </recommendedName>
</protein>
<dbReference type="SUPFAM" id="SSF103473">
    <property type="entry name" value="MFS general substrate transporter"/>
    <property type="match status" value="1"/>
</dbReference>
<dbReference type="InterPro" id="IPR020846">
    <property type="entry name" value="MFS_dom"/>
</dbReference>
<evidence type="ECO:0000256" key="4">
    <source>
        <dbReference type="ARBA" id="ARBA00022989"/>
    </source>
</evidence>
<evidence type="ECO:0000256" key="1">
    <source>
        <dbReference type="ARBA" id="ARBA00004141"/>
    </source>
</evidence>
<organism evidence="8 9">
    <name type="scientific">Fonsecaea multimorphosa CBS 102226</name>
    <dbReference type="NCBI Taxonomy" id="1442371"/>
    <lineage>
        <taxon>Eukaryota</taxon>
        <taxon>Fungi</taxon>
        <taxon>Dikarya</taxon>
        <taxon>Ascomycota</taxon>
        <taxon>Pezizomycotina</taxon>
        <taxon>Eurotiomycetes</taxon>
        <taxon>Chaetothyriomycetidae</taxon>
        <taxon>Chaetothyriales</taxon>
        <taxon>Herpotrichiellaceae</taxon>
        <taxon>Fonsecaea</taxon>
    </lineage>
</organism>
<dbReference type="RefSeq" id="XP_016634546.1">
    <property type="nucleotide sequence ID" value="XM_016774619.1"/>
</dbReference>
<feature type="transmembrane region" description="Helical" evidence="6">
    <location>
        <begin position="122"/>
        <end position="144"/>
    </location>
</feature>
<comment type="subcellular location">
    <subcellularLocation>
        <location evidence="1">Membrane</location>
        <topology evidence="1">Multi-pass membrane protein</topology>
    </subcellularLocation>
</comment>
<feature type="domain" description="Major facilitator superfamily (MFS) profile" evidence="7">
    <location>
        <begin position="20"/>
        <end position="462"/>
    </location>
</feature>
<dbReference type="Proteomes" id="UP000053411">
    <property type="component" value="Unassembled WGS sequence"/>
</dbReference>
<evidence type="ECO:0000256" key="6">
    <source>
        <dbReference type="SAM" id="Phobius"/>
    </source>
</evidence>
<reference evidence="8 9" key="1">
    <citation type="submission" date="2015-01" db="EMBL/GenBank/DDBJ databases">
        <title>The Genome Sequence of Fonsecaea multimorphosa CBS 102226.</title>
        <authorList>
            <consortium name="The Broad Institute Genomics Platform"/>
            <person name="Cuomo C."/>
            <person name="de Hoog S."/>
            <person name="Gorbushina A."/>
            <person name="Stielow B."/>
            <person name="Teixiera M."/>
            <person name="Abouelleil A."/>
            <person name="Chapman S.B."/>
            <person name="Priest M."/>
            <person name="Young S.K."/>
            <person name="Wortman J."/>
            <person name="Nusbaum C."/>
            <person name="Birren B."/>
        </authorList>
    </citation>
    <scope>NUCLEOTIDE SEQUENCE [LARGE SCALE GENOMIC DNA]</scope>
    <source>
        <strain evidence="8 9">CBS 102226</strain>
    </source>
</reference>
<evidence type="ECO:0000313" key="8">
    <source>
        <dbReference type="EMBL" id="KIY00424.1"/>
    </source>
</evidence>
<feature type="transmembrane region" description="Helical" evidence="6">
    <location>
        <begin position="67"/>
        <end position="91"/>
    </location>
</feature>
<feature type="transmembrane region" description="Helical" evidence="6">
    <location>
        <begin position="311"/>
        <end position="328"/>
    </location>
</feature>
<dbReference type="VEuPathDB" id="FungiDB:Z520_04109"/>
<gene>
    <name evidence="8" type="ORF">Z520_04109</name>
</gene>
<dbReference type="GO" id="GO:0016020">
    <property type="term" value="C:membrane"/>
    <property type="evidence" value="ECO:0007669"/>
    <property type="project" value="UniProtKB-SubCell"/>
</dbReference>
<feature type="transmembrane region" description="Helical" evidence="6">
    <location>
        <begin position="410"/>
        <end position="433"/>
    </location>
</feature>
<dbReference type="Pfam" id="PF00083">
    <property type="entry name" value="Sugar_tr"/>
    <property type="match status" value="1"/>
</dbReference>
<dbReference type="OrthoDB" id="6612291at2759"/>
<dbReference type="PANTHER" id="PTHR48022:SF11">
    <property type="entry name" value="MONOSACCHARIDE TRANSPORTER (HXT8), PUTATIVE (AFU_ORTHOLOGUE AFUA_2G08120)-RELATED"/>
    <property type="match status" value="1"/>
</dbReference>
<feature type="transmembrane region" description="Helical" evidence="6">
    <location>
        <begin position="340"/>
        <end position="360"/>
    </location>
</feature>
<keyword evidence="4 6" id="KW-1133">Transmembrane helix</keyword>
<dbReference type="InterPro" id="IPR036259">
    <property type="entry name" value="MFS_trans_sf"/>
</dbReference>
<dbReference type="AlphaFoldDB" id="A0A0D2KUP2"/>
<dbReference type="GO" id="GO:0005351">
    <property type="term" value="F:carbohydrate:proton symporter activity"/>
    <property type="evidence" value="ECO:0007669"/>
    <property type="project" value="TreeGrafter"/>
</dbReference>
<evidence type="ECO:0000259" key="7">
    <source>
        <dbReference type="PROSITE" id="PS50850"/>
    </source>
</evidence>
<dbReference type="Gene3D" id="1.20.1250.20">
    <property type="entry name" value="MFS general substrate transporter like domains"/>
    <property type="match status" value="1"/>
</dbReference>